<dbReference type="InterPro" id="IPR001444">
    <property type="entry name" value="Flag_bb_rod_N"/>
</dbReference>
<dbReference type="GO" id="GO:0005576">
    <property type="term" value="C:extracellular region"/>
    <property type="evidence" value="ECO:0007669"/>
    <property type="project" value="UniProtKB-SubCell"/>
</dbReference>
<dbReference type="Pfam" id="PF06429">
    <property type="entry name" value="Flg_bbr_C"/>
    <property type="match status" value="1"/>
</dbReference>
<comment type="similarity">
    <text evidence="3">Belongs to the flagella basal body rod proteins family.</text>
</comment>
<dbReference type="PANTHER" id="PTHR30033:SF1">
    <property type="entry name" value="FLAGELLAR HOOK-ASSOCIATED PROTEIN 1"/>
    <property type="match status" value="1"/>
</dbReference>
<evidence type="ECO:0000256" key="4">
    <source>
        <dbReference type="ARBA" id="ARBA00016244"/>
    </source>
</evidence>
<dbReference type="NCBIfam" id="TIGR02492">
    <property type="entry name" value="flgK_ends"/>
    <property type="match status" value="1"/>
</dbReference>
<evidence type="ECO:0000256" key="3">
    <source>
        <dbReference type="ARBA" id="ARBA00009677"/>
    </source>
</evidence>
<dbReference type="GeneID" id="61528349"/>
<evidence type="ECO:0000313" key="12">
    <source>
        <dbReference type="EMBL" id="ANJ74873.1"/>
    </source>
</evidence>
<dbReference type="GO" id="GO:0005198">
    <property type="term" value="F:structural molecule activity"/>
    <property type="evidence" value="ECO:0007669"/>
    <property type="project" value="InterPro"/>
</dbReference>
<evidence type="ECO:0000259" key="7">
    <source>
        <dbReference type="Pfam" id="PF00460"/>
    </source>
</evidence>
<gene>
    <name evidence="12" type="ORF">A9Y76_20150</name>
</gene>
<feature type="domain" description="Flagellar hook-associated protein 1 D3" evidence="10">
    <location>
        <begin position="435"/>
        <end position="532"/>
    </location>
</feature>
<dbReference type="SUPFAM" id="SSF64518">
    <property type="entry name" value="Phase 1 flagellin"/>
    <property type="match status" value="2"/>
</dbReference>
<accession>A0A192A3F4</accession>
<dbReference type="InterPro" id="IPR002371">
    <property type="entry name" value="FlgK"/>
</dbReference>
<keyword evidence="12" id="KW-0966">Cell projection</keyword>
<reference evidence="13" key="1">
    <citation type="submission" date="2016-06" db="EMBL/GenBank/DDBJ databases">
        <authorList>
            <person name="Xu Y."/>
            <person name="Nagy A."/>
            <person name="Yan X."/>
            <person name="Kim S.W."/>
            <person name="Haley B."/>
            <person name="Liu N.T."/>
            <person name="Nou X."/>
        </authorList>
    </citation>
    <scope>NUCLEOTIDE SEQUENCE [LARGE SCALE GENOMIC DNA]</scope>
    <source>
        <strain evidence="13">ATCC 49129</strain>
    </source>
</reference>
<dbReference type="AlphaFoldDB" id="A0A192A3F4"/>
<feature type="domain" description="Flagellar basal body rod protein N-terminal" evidence="7">
    <location>
        <begin position="6"/>
        <end position="35"/>
    </location>
</feature>
<dbReference type="GO" id="GO:0044780">
    <property type="term" value="P:bacterial-type flagellum assembly"/>
    <property type="evidence" value="ECO:0007669"/>
    <property type="project" value="InterPro"/>
</dbReference>
<dbReference type="Pfam" id="PF21159">
    <property type="entry name" value="FlgK_2nd"/>
    <property type="match status" value="1"/>
</dbReference>
<dbReference type="PANTHER" id="PTHR30033">
    <property type="entry name" value="FLAGELLAR HOOK-ASSOCIATED PROTEIN 1"/>
    <property type="match status" value="1"/>
</dbReference>
<dbReference type="OrthoDB" id="9802553at2"/>
<evidence type="ECO:0000256" key="5">
    <source>
        <dbReference type="ARBA" id="ARBA00022525"/>
    </source>
</evidence>
<dbReference type="GO" id="GO:0009424">
    <property type="term" value="C:bacterial-type flagellum hook"/>
    <property type="evidence" value="ECO:0007669"/>
    <property type="project" value="InterPro"/>
</dbReference>
<evidence type="ECO:0000256" key="2">
    <source>
        <dbReference type="ARBA" id="ARBA00004613"/>
    </source>
</evidence>
<dbReference type="STRING" id="190721.ACS15_4275"/>
<dbReference type="InterPro" id="IPR053927">
    <property type="entry name" value="FlgK_helical"/>
</dbReference>
<proteinExistence type="inferred from homology"/>
<dbReference type="InterPro" id="IPR010930">
    <property type="entry name" value="Flg_bb/hook_C_dom"/>
</dbReference>
<feature type="domain" description="Flagellar hook-associated protein 1 D2-like" evidence="9">
    <location>
        <begin position="338"/>
        <end position="412"/>
    </location>
</feature>
<dbReference type="PRINTS" id="PR01005">
    <property type="entry name" value="FLGHOOKAP1"/>
</dbReference>
<evidence type="ECO:0000259" key="8">
    <source>
        <dbReference type="Pfam" id="PF06429"/>
    </source>
</evidence>
<dbReference type="InterPro" id="IPR049474">
    <property type="entry name" value="FlgK_D3"/>
</dbReference>
<dbReference type="EMBL" id="CP016023">
    <property type="protein sequence ID" value="ANJ74873.1"/>
    <property type="molecule type" value="Genomic_DNA"/>
</dbReference>
<dbReference type="InterPro" id="IPR049119">
    <property type="entry name" value="FlgK_D2-like"/>
</dbReference>
<sequence length="644" mass="65595">MSSSLLNIGASGLRTAGIHLQVTGNNIVNANTPGYSRQEAVQTQNVPLYAGVGYLGQGADVATVKRIYDQFLTTQVQSGHAATSAANQLSSLLTGLDKYLGDPNSGLSSALTSFFNAADGLASKPSDTTARQVFLNAAAGLQNRFNAIAGQMNALSGQVNTQVQTQVSTVNGTAKQIAALNEQIAKAEASTGQPTNDLRDQRDQLVLTLNKSIKASAVQTSDGQYNVYIGNGQALVQGNQSFELTTVSSPYDPTQLSVGYKSPAGTVSIDDSQLGGGALGGLMDFRRNTLTPAQNSLGRLATAMSSAVNAQNRLGMDANGKMGTDLFSVAGPTVAPSSGNTGSGTLTASVTNANAGQGYDYQVKYQGGAYTVSRYPDGSGAVTVTSWPTTVDGVTLNLSGAMNNGDSFLVRPTANAASSMKTLTNDYHAVAAASPVVADLGSNNKGSGAVTSVGVNAGYAGAPLASPVSLTYNAAGGGSLSGFPGTVTVTVNGTSTTYTGTAPYTQGATYAFNGVQMTMTGTPANGDTFKLSPNAANSTDNGNASALAKLRNAALLDGGTTSFGSAWNNLTTQVGVQTNQANGNLTAQTGLLASSVRQQQSVSGVSLDDEAMNLMQYQKAYQASAKVMQTANSLFDSLLSIAGR</sequence>
<organism evidence="12 13">
    <name type="scientific">Ralstonia insidiosa</name>
    <dbReference type="NCBI Taxonomy" id="190721"/>
    <lineage>
        <taxon>Bacteria</taxon>
        <taxon>Pseudomonadati</taxon>
        <taxon>Pseudomonadota</taxon>
        <taxon>Betaproteobacteria</taxon>
        <taxon>Burkholderiales</taxon>
        <taxon>Burkholderiaceae</taxon>
        <taxon>Ralstonia</taxon>
    </lineage>
</organism>
<dbReference type="Pfam" id="PF00460">
    <property type="entry name" value="Flg_bb_rod"/>
    <property type="match status" value="1"/>
</dbReference>
<keyword evidence="5" id="KW-0964">Secreted</keyword>
<evidence type="ECO:0000313" key="13">
    <source>
        <dbReference type="Proteomes" id="UP000078572"/>
    </source>
</evidence>
<keyword evidence="12" id="KW-0969">Cilium</keyword>
<dbReference type="Pfam" id="PF21158">
    <property type="entry name" value="flgK_1st_1"/>
    <property type="match status" value="1"/>
</dbReference>
<evidence type="ECO:0000259" key="10">
    <source>
        <dbReference type="Pfam" id="PF21159"/>
    </source>
</evidence>
<dbReference type="Proteomes" id="UP000078572">
    <property type="component" value="Chromosome 2"/>
</dbReference>
<keyword evidence="12" id="KW-0282">Flagellum</keyword>
<keyword evidence="13" id="KW-1185">Reference proteome</keyword>
<comment type="subcellular location">
    <subcellularLocation>
        <location evidence="1">Bacterial flagellum</location>
    </subcellularLocation>
    <subcellularLocation>
        <location evidence="2">Secreted</location>
    </subcellularLocation>
</comment>
<evidence type="ECO:0000256" key="6">
    <source>
        <dbReference type="ARBA" id="ARBA00023143"/>
    </source>
</evidence>
<name>A0A192A3F4_9RALS</name>
<protein>
    <recommendedName>
        <fullName evidence="4">Flagellar hook-associated protein 1</fullName>
    </recommendedName>
</protein>
<dbReference type="RefSeq" id="WP_064807080.1">
    <property type="nucleotide sequence ID" value="NZ_CP016023.1"/>
</dbReference>
<feature type="domain" description="Flagellar hook-associated protein FlgK helical" evidence="11">
    <location>
        <begin position="94"/>
        <end position="327"/>
    </location>
</feature>
<feature type="domain" description="Flagellar basal-body/hook protein C-terminal" evidence="8">
    <location>
        <begin position="602"/>
        <end position="640"/>
    </location>
</feature>
<keyword evidence="6" id="KW-0975">Bacterial flagellum</keyword>
<dbReference type="Pfam" id="PF22638">
    <property type="entry name" value="FlgK_D1"/>
    <property type="match status" value="1"/>
</dbReference>
<evidence type="ECO:0000259" key="11">
    <source>
        <dbReference type="Pfam" id="PF22638"/>
    </source>
</evidence>
<evidence type="ECO:0000256" key="1">
    <source>
        <dbReference type="ARBA" id="ARBA00004365"/>
    </source>
</evidence>
<evidence type="ECO:0000259" key="9">
    <source>
        <dbReference type="Pfam" id="PF21158"/>
    </source>
</evidence>